<keyword evidence="1 2" id="KW-0238">DNA-binding</keyword>
<sequence>MSVDVDELGLRERKRLATRRAIQLAALELVDEHGLDVTVEEISRRADVSPRTFFNYFASKEIALVGSGPTLPSGEARQRFVEAGPDEPLFVGIGRMMAETADVTTSDPEVFKLRRRLVKEHPRLAARRMETTHEFEQALAELVVERMLADDPTLADARAATEEKAWLVTMVSFGILRHAWKQWIDHSTSSMLRHYVLASFAEAKGLFG</sequence>
<dbReference type="GO" id="GO:0003677">
    <property type="term" value="F:DNA binding"/>
    <property type="evidence" value="ECO:0007669"/>
    <property type="project" value="UniProtKB-UniRule"/>
</dbReference>
<evidence type="ECO:0000313" key="4">
    <source>
        <dbReference type="EMBL" id="TQL48734.1"/>
    </source>
</evidence>
<dbReference type="Pfam" id="PF00440">
    <property type="entry name" value="TetR_N"/>
    <property type="match status" value="1"/>
</dbReference>
<protein>
    <submittedName>
        <fullName evidence="4">TetR family transcriptional regulator</fullName>
    </submittedName>
</protein>
<feature type="DNA-binding region" description="H-T-H motif" evidence="2">
    <location>
        <begin position="38"/>
        <end position="57"/>
    </location>
</feature>
<dbReference type="Gene3D" id="1.10.357.10">
    <property type="entry name" value="Tetracycline Repressor, domain 2"/>
    <property type="match status" value="1"/>
</dbReference>
<evidence type="ECO:0000256" key="1">
    <source>
        <dbReference type="ARBA" id="ARBA00023125"/>
    </source>
</evidence>
<dbReference type="InterPro" id="IPR009057">
    <property type="entry name" value="Homeodomain-like_sf"/>
</dbReference>
<dbReference type="RefSeq" id="WP_141880809.1">
    <property type="nucleotide sequence ID" value="NZ_VFOM01000001.1"/>
</dbReference>
<feature type="domain" description="HTH tetR-type" evidence="3">
    <location>
        <begin position="16"/>
        <end position="75"/>
    </location>
</feature>
<dbReference type="AlphaFoldDB" id="A0A542YLB6"/>
<dbReference type="PROSITE" id="PS50977">
    <property type="entry name" value="HTH_TETR_2"/>
    <property type="match status" value="1"/>
</dbReference>
<comment type="caution">
    <text evidence="4">The sequence shown here is derived from an EMBL/GenBank/DDBJ whole genome shotgun (WGS) entry which is preliminary data.</text>
</comment>
<evidence type="ECO:0000259" key="3">
    <source>
        <dbReference type="PROSITE" id="PS50977"/>
    </source>
</evidence>
<dbReference type="InterPro" id="IPR041347">
    <property type="entry name" value="MftR_C"/>
</dbReference>
<name>A0A542YLB6_9MICO</name>
<organism evidence="4 5">
    <name type="scientific">Homoserinimonas aerilata</name>
    <dbReference type="NCBI Taxonomy" id="1162970"/>
    <lineage>
        <taxon>Bacteria</taxon>
        <taxon>Bacillati</taxon>
        <taxon>Actinomycetota</taxon>
        <taxon>Actinomycetes</taxon>
        <taxon>Micrococcales</taxon>
        <taxon>Microbacteriaceae</taxon>
        <taxon>Homoserinimonas</taxon>
    </lineage>
</organism>
<evidence type="ECO:0000256" key="2">
    <source>
        <dbReference type="PROSITE-ProRule" id="PRU00335"/>
    </source>
</evidence>
<keyword evidence="5" id="KW-1185">Reference proteome</keyword>
<gene>
    <name evidence="4" type="ORF">FB562_1834</name>
</gene>
<dbReference type="Proteomes" id="UP000317998">
    <property type="component" value="Unassembled WGS sequence"/>
</dbReference>
<proteinExistence type="predicted"/>
<reference evidence="4 5" key="1">
    <citation type="submission" date="2019-06" db="EMBL/GenBank/DDBJ databases">
        <title>Sequencing the genomes of 1000 actinobacteria strains.</title>
        <authorList>
            <person name="Klenk H.-P."/>
        </authorList>
    </citation>
    <scope>NUCLEOTIDE SEQUENCE [LARGE SCALE GENOMIC DNA]</scope>
    <source>
        <strain evidence="4 5">DSM 26477</strain>
    </source>
</reference>
<dbReference type="EMBL" id="VFOM01000001">
    <property type="protein sequence ID" value="TQL48734.1"/>
    <property type="molecule type" value="Genomic_DNA"/>
</dbReference>
<evidence type="ECO:0000313" key="5">
    <source>
        <dbReference type="Proteomes" id="UP000317998"/>
    </source>
</evidence>
<dbReference type="InterPro" id="IPR001647">
    <property type="entry name" value="HTH_TetR"/>
</dbReference>
<accession>A0A542YLB6</accession>
<dbReference type="SUPFAM" id="SSF46689">
    <property type="entry name" value="Homeodomain-like"/>
    <property type="match status" value="1"/>
</dbReference>
<dbReference type="Pfam" id="PF17754">
    <property type="entry name" value="TetR_C_14"/>
    <property type="match status" value="1"/>
</dbReference>
<dbReference type="OrthoDB" id="8688418at2"/>